<dbReference type="SUPFAM" id="SSF53167">
    <property type="entry name" value="Purine and uridine phosphorylases"/>
    <property type="match status" value="1"/>
</dbReference>
<feature type="domain" description="Nucleoside phosphorylase" evidence="2">
    <location>
        <begin position="85"/>
        <end position="342"/>
    </location>
</feature>
<dbReference type="Gene3D" id="3.40.50.1580">
    <property type="entry name" value="Nucleoside phosphorylase domain"/>
    <property type="match status" value="1"/>
</dbReference>
<feature type="region of interest" description="Disordered" evidence="1">
    <location>
        <begin position="237"/>
        <end position="259"/>
    </location>
</feature>
<comment type="caution">
    <text evidence="3">The sequence shown here is derived from an EMBL/GenBank/DDBJ whole genome shotgun (WGS) entry which is preliminary data.</text>
</comment>
<dbReference type="InterPro" id="IPR000845">
    <property type="entry name" value="Nucleoside_phosphorylase_d"/>
</dbReference>
<dbReference type="InterPro" id="IPR035994">
    <property type="entry name" value="Nucleoside_phosphorylase_sf"/>
</dbReference>
<accession>A0AAJ0GPU9</accession>
<sequence length="905" mass="102264">MAKFATAESPGFHSLCAELKRWIKKTSQPNGNPRERQGLEQATAVGPVSWGWGSDVPAQYPMGYSTQAISPPPEKTDPDLSSFSVAIFCAFAEEADAVEKQFDRHWDYERINSMIDHTDTNAYSFGRIGNHNVVLVHLGGKGKIPTAPAAKSCRNTFPNAKLFLVVGVCGAVNQNRGRRVALGDVIISKGVVEYDLNRQYDGYFELKDESKHRLHVDLEGTLDKFQTDQGRRTLEDTTAKHLDGNLKKKPPNNDGLSHSSPAVHIGWVASGNSVFKSKEKRDEIVRLYDQVIGFEMEGAAVWHQGRACLVVKGVSDHADIDKTKDWQPYAAAAAAACAKAILGYWKPRRQVLAGNSDANSKHQPQGPWFTVAYPENQHFTRRKTVDAKLDTMIREFAQQEKRKGYTRIALHGGPGVGKSQIVLDLAYGLHRNRPDISIFWVAAASREKFRQSFVSIANTCNIPGKDALRSVKKWLEKEHRRPWLMIVDNADNESLFYRTEQHSGNKSPVDSAAFEDVLNQERPLVSYIPNCPQGAIVFTTRFKGLGIRLTNNPNGSSCIPVERLDADESIRMLRAELGDIDAEEHELKDLANRLDNIPFAMIQATSFIKKNGIKSIGQFLQDLDGAGDDDLLTLLSEGVDTWGRDEDAPRSIVKMYLLSLREVRHRDRFAWDCLTLMSLFDREDIPREFVTIYSKRRLQKESTGLDVSRSLGVLMDFSLIRPDRLDEYDMHRLQQILTQRWLDKQGPETRRAFERDAILTMLEAFPISCYEKPNRPKYSRYLPHVRAVVGLEGTQSEEEKRAKVSLCVRAAMLLLYQRQWEGGAKFLEEAVPLRQEVMGEELGRYPAARSLAAMYELLIEEEKSGWKNKKYKDRSKSKVISGPEVLKKHMPEDMIARAAAETERE</sequence>
<evidence type="ECO:0000313" key="4">
    <source>
        <dbReference type="Proteomes" id="UP001273166"/>
    </source>
</evidence>
<dbReference type="PANTHER" id="PTHR46082">
    <property type="entry name" value="ATP/GTP-BINDING PROTEIN-RELATED"/>
    <property type="match status" value="1"/>
</dbReference>
<dbReference type="GO" id="GO:0003824">
    <property type="term" value="F:catalytic activity"/>
    <property type="evidence" value="ECO:0007669"/>
    <property type="project" value="InterPro"/>
</dbReference>
<proteinExistence type="predicted"/>
<feature type="compositionally biased region" description="Basic and acidic residues" evidence="1">
    <location>
        <begin position="237"/>
        <end position="246"/>
    </location>
</feature>
<evidence type="ECO:0000259" key="2">
    <source>
        <dbReference type="Pfam" id="PF01048"/>
    </source>
</evidence>
<dbReference type="AlphaFoldDB" id="A0AAJ0GPU9"/>
<dbReference type="EMBL" id="JAUDZG010000006">
    <property type="protein sequence ID" value="KAK3303715.1"/>
    <property type="molecule type" value="Genomic_DNA"/>
</dbReference>
<keyword evidence="4" id="KW-1185">Reference proteome</keyword>
<reference evidence="3" key="2">
    <citation type="submission" date="2023-06" db="EMBL/GenBank/DDBJ databases">
        <authorList>
            <consortium name="Lawrence Berkeley National Laboratory"/>
            <person name="Mondo S.J."/>
            <person name="Hensen N."/>
            <person name="Bonometti L."/>
            <person name="Westerberg I."/>
            <person name="Brannstrom I.O."/>
            <person name="Guillou S."/>
            <person name="Cros-Aarteil S."/>
            <person name="Calhoun S."/>
            <person name="Haridas S."/>
            <person name="Kuo A."/>
            <person name="Pangilinan J."/>
            <person name="Riley R."/>
            <person name="Labutti K."/>
            <person name="Andreopoulos B."/>
            <person name="Lipzen A."/>
            <person name="Chen C."/>
            <person name="Yanf M."/>
            <person name="Daum C."/>
            <person name="Ng V."/>
            <person name="Clum A."/>
            <person name="Steindorff A."/>
            <person name="Ohm R."/>
            <person name="Martin F."/>
            <person name="Silar P."/>
            <person name="Natvig D."/>
            <person name="Lalanne C."/>
            <person name="Gautier V."/>
            <person name="Ament-Velasquez S.L."/>
            <person name="Kruys A."/>
            <person name="Hutchinson M.I."/>
            <person name="Powell A.J."/>
            <person name="Barry K."/>
            <person name="Miller A.N."/>
            <person name="Grigoriev I.V."/>
            <person name="Debuchy R."/>
            <person name="Gladieux P."/>
            <person name="Thoren M.H."/>
            <person name="Johannesson H."/>
        </authorList>
    </citation>
    <scope>NUCLEOTIDE SEQUENCE</scope>
    <source>
        <strain evidence="3">CBS 333.67</strain>
    </source>
</reference>
<dbReference type="RefSeq" id="XP_062719495.1">
    <property type="nucleotide sequence ID" value="XM_062867166.1"/>
</dbReference>
<name>A0AAJ0GPU9_9PEZI</name>
<dbReference type="Proteomes" id="UP001273166">
    <property type="component" value="Unassembled WGS sequence"/>
</dbReference>
<organism evidence="3 4">
    <name type="scientific">Chaetomium strumarium</name>
    <dbReference type="NCBI Taxonomy" id="1170767"/>
    <lineage>
        <taxon>Eukaryota</taxon>
        <taxon>Fungi</taxon>
        <taxon>Dikarya</taxon>
        <taxon>Ascomycota</taxon>
        <taxon>Pezizomycotina</taxon>
        <taxon>Sordariomycetes</taxon>
        <taxon>Sordariomycetidae</taxon>
        <taxon>Sordariales</taxon>
        <taxon>Chaetomiaceae</taxon>
        <taxon>Chaetomium</taxon>
    </lineage>
</organism>
<dbReference type="GeneID" id="87885995"/>
<dbReference type="InterPro" id="IPR053137">
    <property type="entry name" value="NLR-like"/>
</dbReference>
<dbReference type="InterPro" id="IPR027417">
    <property type="entry name" value="P-loop_NTPase"/>
</dbReference>
<gene>
    <name evidence="3" type="ORF">B0T15DRAFT_496245</name>
</gene>
<dbReference type="GO" id="GO:0009116">
    <property type="term" value="P:nucleoside metabolic process"/>
    <property type="evidence" value="ECO:0007669"/>
    <property type="project" value="InterPro"/>
</dbReference>
<dbReference type="Gene3D" id="3.40.50.300">
    <property type="entry name" value="P-loop containing nucleotide triphosphate hydrolases"/>
    <property type="match status" value="1"/>
</dbReference>
<evidence type="ECO:0000256" key="1">
    <source>
        <dbReference type="SAM" id="MobiDB-lite"/>
    </source>
</evidence>
<dbReference type="PANTHER" id="PTHR46082:SF6">
    <property type="entry name" value="AAA+ ATPASE DOMAIN-CONTAINING PROTEIN-RELATED"/>
    <property type="match status" value="1"/>
</dbReference>
<reference evidence="3" key="1">
    <citation type="journal article" date="2023" name="Mol. Phylogenet. Evol.">
        <title>Genome-scale phylogeny and comparative genomics of the fungal order Sordariales.</title>
        <authorList>
            <person name="Hensen N."/>
            <person name="Bonometti L."/>
            <person name="Westerberg I."/>
            <person name="Brannstrom I.O."/>
            <person name="Guillou S."/>
            <person name="Cros-Aarteil S."/>
            <person name="Calhoun S."/>
            <person name="Haridas S."/>
            <person name="Kuo A."/>
            <person name="Mondo S."/>
            <person name="Pangilinan J."/>
            <person name="Riley R."/>
            <person name="LaButti K."/>
            <person name="Andreopoulos B."/>
            <person name="Lipzen A."/>
            <person name="Chen C."/>
            <person name="Yan M."/>
            <person name="Daum C."/>
            <person name="Ng V."/>
            <person name="Clum A."/>
            <person name="Steindorff A."/>
            <person name="Ohm R.A."/>
            <person name="Martin F."/>
            <person name="Silar P."/>
            <person name="Natvig D.O."/>
            <person name="Lalanne C."/>
            <person name="Gautier V."/>
            <person name="Ament-Velasquez S.L."/>
            <person name="Kruys A."/>
            <person name="Hutchinson M.I."/>
            <person name="Powell A.J."/>
            <person name="Barry K."/>
            <person name="Miller A.N."/>
            <person name="Grigoriev I.V."/>
            <person name="Debuchy R."/>
            <person name="Gladieux P."/>
            <person name="Hiltunen Thoren M."/>
            <person name="Johannesson H."/>
        </authorList>
    </citation>
    <scope>NUCLEOTIDE SEQUENCE</scope>
    <source>
        <strain evidence="3">CBS 333.67</strain>
    </source>
</reference>
<evidence type="ECO:0000313" key="3">
    <source>
        <dbReference type="EMBL" id="KAK3303715.1"/>
    </source>
</evidence>
<protein>
    <recommendedName>
        <fullName evidence="2">Nucleoside phosphorylase domain-containing protein</fullName>
    </recommendedName>
</protein>
<dbReference type="Pfam" id="PF01048">
    <property type="entry name" value="PNP_UDP_1"/>
    <property type="match status" value="1"/>
</dbReference>
<dbReference type="SUPFAM" id="SSF52540">
    <property type="entry name" value="P-loop containing nucleoside triphosphate hydrolases"/>
    <property type="match status" value="1"/>
</dbReference>